<dbReference type="EMBL" id="JBHLUN010000015">
    <property type="protein sequence ID" value="MFC0410387.1"/>
    <property type="molecule type" value="Genomic_DNA"/>
</dbReference>
<sequence>MSTLVSVAEAPFRLMRDVLAGAEDAALAVAGRERIRLAVTGLSRAGKTVFITSLVANLLAAGGKARTLPLLSEATAGRLVDVRLVPADVETTPRFDALGHLQSLAADPAEWPARTEDLATLSLQLTLRRRDLWGQVLPDRQVTLELLDYPGEWLLDLPMLGGDYAGWSAATLRRLRAIDAEPVAEFLRFAEALPPASPGDEALVRRGWTLYRDALRHCRDALGLRFLQPGRVLNPGPRGEMPLLWFFPTPPVAEGGALFVLMERRHDAYLADQRDTFFTPVFNRFDRQVVLVDVLGALHAGERAFDDTAEALGSIAASLRYGSSWLDRFTRRGVSRVAFAATKADHVPDASRPALRSLLEDLLGESRTRIMGGGAELSVHEIAAIRCTEDTVVQRDGRTVPAVRGVMLDSGRWARIDPGTVPATRPGPGYWRLPYFAMPVFQPPRLAAEGLSGVPHLGLDGLLNALIGDLL</sequence>
<dbReference type="InterPro" id="IPR007413">
    <property type="entry name" value="YcjX-like"/>
</dbReference>
<gene>
    <name evidence="1" type="ORF">ACFFGY_19210</name>
</gene>
<keyword evidence="2" id="KW-1185">Reference proteome</keyword>
<dbReference type="PIRSF" id="PIRSF019381">
    <property type="entry name" value="YcjX"/>
    <property type="match status" value="1"/>
</dbReference>
<dbReference type="PANTHER" id="PTHR38605:SF1">
    <property type="entry name" value="ATPASE"/>
    <property type="match status" value="1"/>
</dbReference>
<accession>A0ABV6JYK0</accession>
<name>A0ABV6JYK0_9PROT</name>
<proteinExistence type="predicted"/>
<dbReference type="Proteomes" id="UP001589865">
    <property type="component" value="Unassembled WGS sequence"/>
</dbReference>
<organism evidence="1 2">
    <name type="scientific">Roseomonas elaeocarpi</name>
    <dbReference type="NCBI Taxonomy" id="907779"/>
    <lineage>
        <taxon>Bacteria</taxon>
        <taxon>Pseudomonadati</taxon>
        <taxon>Pseudomonadota</taxon>
        <taxon>Alphaproteobacteria</taxon>
        <taxon>Acetobacterales</taxon>
        <taxon>Roseomonadaceae</taxon>
        <taxon>Roseomonas</taxon>
    </lineage>
</organism>
<dbReference type="RefSeq" id="WP_377046139.1">
    <property type="nucleotide sequence ID" value="NZ_JBHLUN010000015.1"/>
</dbReference>
<reference evidence="1 2" key="1">
    <citation type="submission" date="2024-09" db="EMBL/GenBank/DDBJ databases">
        <authorList>
            <person name="Sun Q."/>
            <person name="Mori K."/>
        </authorList>
    </citation>
    <scope>NUCLEOTIDE SEQUENCE [LARGE SCALE GENOMIC DNA]</scope>
    <source>
        <strain evidence="1 2">TBRC 5777</strain>
    </source>
</reference>
<protein>
    <submittedName>
        <fullName evidence="1">YcjX family protein</fullName>
    </submittedName>
</protein>
<comment type="caution">
    <text evidence="1">The sequence shown here is derived from an EMBL/GenBank/DDBJ whole genome shotgun (WGS) entry which is preliminary data.</text>
</comment>
<evidence type="ECO:0000313" key="1">
    <source>
        <dbReference type="EMBL" id="MFC0410387.1"/>
    </source>
</evidence>
<evidence type="ECO:0000313" key="2">
    <source>
        <dbReference type="Proteomes" id="UP001589865"/>
    </source>
</evidence>
<dbReference type="Pfam" id="PF04317">
    <property type="entry name" value="DUF463"/>
    <property type="match status" value="1"/>
</dbReference>
<dbReference type="PANTHER" id="PTHR38605">
    <property type="entry name" value="ATPASE-RELATED"/>
    <property type="match status" value="1"/>
</dbReference>